<dbReference type="PANTHER" id="PTHR34822">
    <property type="entry name" value="GRPB DOMAIN PROTEIN (AFU_ORTHOLOGUE AFUA_1G01530)"/>
    <property type="match status" value="1"/>
</dbReference>
<dbReference type="PANTHER" id="PTHR34822:SF1">
    <property type="entry name" value="GRPB FAMILY PROTEIN"/>
    <property type="match status" value="1"/>
</dbReference>
<name>A0ABP8UJX6_9ACTN</name>
<comment type="caution">
    <text evidence="1">The sequence shown here is derived from an EMBL/GenBank/DDBJ whole genome shotgun (WGS) entry which is preliminary data.</text>
</comment>
<dbReference type="Proteomes" id="UP001501442">
    <property type="component" value="Unassembled WGS sequence"/>
</dbReference>
<gene>
    <name evidence="1" type="ORF">GCM10023196_073890</name>
</gene>
<dbReference type="Pfam" id="PF04229">
    <property type="entry name" value="GrpB"/>
    <property type="match status" value="1"/>
</dbReference>
<keyword evidence="2" id="KW-1185">Reference proteome</keyword>
<evidence type="ECO:0008006" key="3">
    <source>
        <dbReference type="Google" id="ProtNLM"/>
    </source>
</evidence>
<dbReference type="InterPro" id="IPR043519">
    <property type="entry name" value="NT_sf"/>
</dbReference>
<dbReference type="InterPro" id="IPR007344">
    <property type="entry name" value="GrpB/CoaE"/>
</dbReference>
<reference evidence="2" key="1">
    <citation type="journal article" date="2019" name="Int. J. Syst. Evol. Microbiol.">
        <title>The Global Catalogue of Microorganisms (GCM) 10K type strain sequencing project: providing services to taxonomists for standard genome sequencing and annotation.</title>
        <authorList>
            <consortium name="The Broad Institute Genomics Platform"/>
            <consortium name="The Broad Institute Genome Sequencing Center for Infectious Disease"/>
            <person name="Wu L."/>
            <person name="Ma J."/>
        </authorList>
    </citation>
    <scope>NUCLEOTIDE SEQUENCE [LARGE SCALE GENOMIC DNA]</scope>
    <source>
        <strain evidence="2">JCM 17939</strain>
    </source>
</reference>
<evidence type="ECO:0000313" key="2">
    <source>
        <dbReference type="Proteomes" id="UP001501442"/>
    </source>
</evidence>
<dbReference type="RefSeq" id="WP_345437007.1">
    <property type="nucleotide sequence ID" value="NZ_BAABHK010000013.1"/>
</dbReference>
<sequence>MLKLTVTGRDTTAVRHTLKRLQELAADKPADVQVIQTPEPDPGSCHLVVGVRAEHERPTSLENAGVDVWAPETGGGSDGVRELWQRRIVPFATNLTQRKRAPRRQRVVLADPDPSWAQQAARLMDRLTLAMGVRAHRIDHIGSTSVPGMFAKDIIDLQVVVDDLQTAVACAAASHRAGFVHVVGPFYGIDRHGTHHDEQVAVDADPGRSANVHFHPVSSPIWREMLLLRDWLRANQSHRDEYAALKRTVAEQVDHDVNAYSLDKMPWISQALARAENWAREGPRRDISSNTA</sequence>
<dbReference type="EMBL" id="BAABHK010000013">
    <property type="protein sequence ID" value="GAA4634016.1"/>
    <property type="molecule type" value="Genomic_DNA"/>
</dbReference>
<dbReference type="Gene3D" id="3.30.460.10">
    <property type="entry name" value="Beta Polymerase, domain 2"/>
    <property type="match status" value="1"/>
</dbReference>
<evidence type="ECO:0000313" key="1">
    <source>
        <dbReference type="EMBL" id="GAA4634016.1"/>
    </source>
</evidence>
<organism evidence="1 2">
    <name type="scientific">Actinoallomurus vinaceus</name>
    <dbReference type="NCBI Taxonomy" id="1080074"/>
    <lineage>
        <taxon>Bacteria</taxon>
        <taxon>Bacillati</taxon>
        <taxon>Actinomycetota</taxon>
        <taxon>Actinomycetes</taxon>
        <taxon>Streptosporangiales</taxon>
        <taxon>Thermomonosporaceae</taxon>
        <taxon>Actinoallomurus</taxon>
    </lineage>
</organism>
<proteinExistence type="predicted"/>
<dbReference type="SUPFAM" id="SSF81301">
    <property type="entry name" value="Nucleotidyltransferase"/>
    <property type="match status" value="1"/>
</dbReference>
<protein>
    <recommendedName>
        <fullName evidence="3">Dephospho-CoA kinase</fullName>
    </recommendedName>
</protein>
<accession>A0ABP8UJX6</accession>